<dbReference type="EMBL" id="VCEJ01000002">
    <property type="protein sequence ID" value="TLV03520.1"/>
    <property type="molecule type" value="Genomic_DNA"/>
</dbReference>
<dbReference type="OrthoDB" id="1646880at2"/>
<protein>
    <submittedName>
        <fullName evidence="4">Response regulator transcription factor</fullName>
    </submittedName>
</protein>
<dbReference type="SUPFAM" id="SSF52172">
    <property type="entry name" value="CheY-like"/>
    <property type="match status" value="1"/>
</dbReference>
<dbReference type="Gene3D" id="2.40.50.1020">
    <property type="entry name" value="LytTr DNA-binding domain"/>
    <property type="match status" value="1"/>
</dbReference>
<dbReference type="PROSITE" id="PS50110">
    <property type="entry name" value="RESPONSE_REGULATORY"/>
    <property type="match status" value="1"/>
</dbReference>
<feature type="domain" description="Response regulatory" evidence="2">
    <location>
        <begin position="7"/>
        <end position="118"/>
    </location>
</feature>
<dbReference type="InterPro" id="IPR011006">
    <property type="entry name" value="CheY-like_superfamily"/>
</dbReference>
<dbReference type="Pfam" id="PF00072">
    <property type="entry name" value="Response_reg"/>
    <property type="match status" value="1"/>
</dbReference>
<dbReference type="SMART" id="SM00448">
    <property type="entry name" value="REC"/>
    <property type="match status" value="1"/>
</dbReference>
<dbReference type="AlphaFoldDB" id="A0A5R9L5G8"/>
<dbReference type="RefSeq" id="WP_138364729.1">
    <property type="nucleotide sequence ID" value="NZ_VCEJ01000002.1"/>
</dbReference>
<keyword evidence="1" id="KW-0597">Phosphoprotein</keyword>
<evidence type="ECO:0000313" key="5">
    <source>
        <dbReference type="Proteomes" id="UP000306402"/>
    </source>
</evidence>
<dbReference type="GO" id="GO:0000156">
    <property type="term" value="F:phosphorelay response regulator activity"/>
    <property type="evidence" value="ECO:0007669"/>
    <property type="project" value="InterPro"/>
</dbReference>
<feature type="domain" description="HTH LytTR-type" evidence="3">
    <location>
        <begin position="139"/>
        <end position="236"/>
    </location>
</feature>
<dbReference type="InterPro" id="IPR007492">
    <property type="entry name" value="LytTR_DNA-bd_dom"/>
</dbReference>
<dbReference type="PROSITE" id="PS50930">
    <property type="entry name" value="HTH_LYTTR"/>
    <property type="match status" value="1"/>
</dbReference>
<evidence type="ECO:0000256" key="1">
    <source>
        <dbReference type="PROSITE-ProRule" id="PRU00169"/>
    </source>
</evidence>
<dbReference type="Pfam" id="PF04397">
    <property type="entry name" value="LytTR"/>
    <property type="match status" value="1"/>
</dbReference>
<sequence length="236" mass="26523">MNTQKYRCLIVDDEPPARQVLRRYIEKLPLLELAGECSNAVQVITLLHQQPVDLLLLDIQMPQLSGLELVAALPNPPKIIFTTAFAEFAVQSYELDAVDYLLKPIKFERFIKAINKALPLMSLPAQLPAETPAANDAFLYFRADRKMVKVMLKDIVLIESLKDYVKIMTEAGQVVTKYSITALEAMLPASDFIRVHRSFIVAASKIQSFSASSIHTSGSEIPIGKSYQREVLRFLQ</sequence>
<evidence type="ECO:0000259" key="3">
    <source>
        <dbReference type="PROSITE" id="PS50930"/>
    </source>
</evidence>
<feature type="modified residue" description="4-aspartylphosphate" evidence="1">
    <location>
        <position position="58"/>
    </location>
</feature>
<evidence type="ECO:0000259" key="2">
    <source>
        <dbReference type="PROSITE" id="PS50110"/>
    </source>
</evidence>
<dbReference type="SMART" id="SM00850">
    <property type="entry name" value="LytTR"/>
    <property type="match status" value="1"/>
</dbReference>
<dbReference type="InterPro" id="IPR046947">
    <property type="entry name" value="LytR-like"/>
</dbReference>
<reference evidence="4 5" key="1">
    <citation type="submission" date="2019-05" db="EMBL/GenBank/DDBJ databases">
        <authorList>
            <person name="Qu J.-H."/>
        </authorList>
    </citation>
    <scope>NUCLEOTIDE SEQUENCE [LARGE SCALE GENOMIC DNA]</scope>
    <source>
        <strain evidence="4 5">T17</strain>
    </source>
</reference>
<gene>
    <name evidence="4" type="ORF">FEN17_07915</name>
</gene>
<name>A0A5R9L5G8_9BACT</name>
<evidence type="ECO:0000313" key="4">
    <source>
        <dbReference type="EMBL" id="TLV03520.1"/>
    </source>
</evidence>
<accession>A0A5R9L5G8</accession>
<organism evidence="4 5">
    <name type="scientific">Dyadobacter luticola</name>
    <dbReference type="NCBI Taxonomy" id="1979387"/>
    <lineage>
        <taxon>Bacteria</taxon>
        <taxon>Pseudomonadati</taxon>
        <taxon>Bacteroidota</taxon>
        <taxon>Cytophagia</taxon>
        <taxon>Cytophagales</taxon>
        <taxon>Spirosomataceae</taxon>
        <taxon>Dyadobacter</taxon>
    </lineage>
</organism>
<dbReference type="PANTHER" id="PTHR37299:SF1">
    <property type="entry name" value="STAGE 0 SPORULATION PROTEIN A HOMOLOG"/>
    <property type="match status" value="1"/>
</dbReference>
<dbReference type="PANTHER" id="PTHR37299">
    <property type="entry name" value="TRANSCRIPTIONAL REGULATOR-RELATED"/>
    <property type="match status" value="1"/>
</dbReference>
<dbReference type="FunFam" id="3.40.50.2300:FF:000051">
    <property type="entry name" value="Two-component response regulator yehT"/>
    <property type="match status" value="1"/>
</dbReference>
<proteinExistence type="predicted"/>
<dbReference type="InterPro" id="IPR001789">
    <property type="entry name" value="Sig_transdc_resp-reg_receiver"/>
</dbReference>
<keyword evidence="5" id="KW-1185">Reference proteome</keyword>
<dbReference type="GO" id="GO:0003677">
    <property type="term" value="F:DNA binding"/>
    <property type="evidence" value="ECO:0007669"/>
    <property type="project" value="InterPro"/>
</dbReference>
<dbReference type="Proteomes" id="UP000306402">
    <property type="component" value="Unassembled WGS sequence"/>
</dbReference>
<dbReference type="Gene3D" id="3.40.50.2300">
    <property type="match status" value="1"/>
</dbReference>
<comment type="caution">
    <text evidence="4">The sequence shown here is derived from an EMBL/GenBank/DDBJ whole genome shotgun (WGS) entry which is preliminary data.</text>
</comment>